<comment type="function">
    <text evidence="9">Catalyzes the reversible conversion of 2-phosphoglycerate (2-PG) into phosphoenolpyruvate (PEP). It is essential for the degradation of carbohydrates via glycolysis.</text>
</comment>
<dbReference type="SMART" id="SM01193">
    <property type="entry name" value="Enolase_N"/>
    <property type="match status" value="1"/>
</dbReference>
<feature type="binding site" evidence="9 12">
    <location>
        <position position="315"/>
    </location>
    <ligand>
        <name>Mg(2+)</name>
        <dbReference type="ChEBI" id="CHEBI:18420"/>
    </ligand>
</feature>
<dbReference type="GO" id="GO:0006096">
    <property type="term" value="P:glycolytic process"/>
    <property type="evidence" value="ECO:0007669"/>
    <property type="project" value="UniProtKB-UniRule"/>
</dbReference>
<evidence type="ECO:0000313" key="15">
    <source>
        <dbReference type="EMBL" id="PIW36320.1"/>
    </source>
</evidence>
<dbReference type="SFLD" id="SFLDS00001">
    <property type="entry name" value="Enolase"/>
    <property type="match status" value="1"/>
</dbReference>
<evidence type="ECO:0000256" key="3">
    <source>
        <dbReference type="ARBA" id="ARBA00012058"/>
    </source>
</evidence>
<accession>A0A2M7H261</accession>
<feature type="binding site" evidence="9">
    <location>
        <position position="369"/>
    </location>
    <ligand>
        <name>(2R)-2-phosphoglycerate</name>
        <dbReference type="ChEBI" id="CHEBI:58289"/>
    </ligand>
</feature>
<feature type="binding site" evidence="11">
    <location>
        <position position="315"/>
    </location>
    <ligand>
        <name>substrate</name>
    </ligand>
</feature>
<comment type="catalytic activity">
    <reaction evidence="9">
        <text>(2R)-2-phosphoglycerate = phosphoenolpyruvate + H2O</text>
        <dbReference type="Rhea" id="RHEA:10164"/>
        <dbReference type="ChEBI" id="CHEBI:15377"/>
        <dbReference type="ChEBI" id="CHEBI:58289"/>
        <dbReference type="ChEBI" id="CHEBI:58702"/>
        <dbReference type="EC" id="4.2.1.11"/>
    </reaction>
</comment>
<keyword evidence="15" id="KW-0670">Pyruvate</keyword>
<dbReference type="PROSITE" id="PS00164">
    <property type="entry name" value="ENOLASE"/>
    <property type="match status" value="1"/>
</dbReference>
<comment type="subcellular location">
    <subcellularLocation>
        <location evidence="9">Cytoplasm</location>
    </subcellularLocation>
    <subcellularLocation>
        <location evidence="9">Secreted</location>
    </subcellularLocation>
    <subcellularLocation>
        <location evidence="9">Cell surface</location>
    </subcellularLocation>
    <text evidence="9">Fractions of enolase are present in both the cytoplasm and on the cell surface.</text>
</comment>
<feature type="binding site" evidence="11">
    <location>
        <position position="161"/>
    </location>
    <ligand>
        <name>substrate</name>
    </ligand>
</feature>
<comment type="pathway">
    <text evidence="1 9">Carbohydrate degradation; glycolysis; pyruvate from D-glyceraldehyde 3-phosphate: step 4/5.</text>
</comment>
<dbReference type="Gene3D" id="3.20.20.120">
    <property type="entry name" value="Enolase-like C-terminal domain"/>
    <property type="match status" value="1"/>
</dbReference>
<evidence type="ECO:0000256" key="2">
    <source>
        <dbReference type="ARBA" id="ARBA00009604"/>
    </source>
</evidence>
<dbReference type="EMBL" id="PFGC01000062">
    <property type="protein sequence ID" value="PIW36320.1"/>
    <property type="molecule type" value="Genomic_DNA"/>
</dbReference>
<feature type="domain" description="Enolase C-terminal TIM barrel" evidence="13">
    <location>
        <begin position="145"/>
        <end position="415"/>
    </location>
</feature>
<dbReference type="PANTHER" id="PTHR11902">
    <property type="entry name" value="ENOLASE"/>
    <property type="match status" value="1"/>
</dbReference>
<keyword evidence="8 9" id="KW-0456">Lyase</keyword>
<dbReference type="SUPFAM" id="SSF51604">
    <property type="entry name" value="Enolase C-terminal domain-like"/>
    <property type="match status" value="1"/>
</dbReference>
<evidence type="ECO:0000259" key="14">
    <source>
        <dbReference type="SMART" id="SM01193"/>
    </source>
</evidence>
<evidence type="ECO:0000259" key="13">
    <source>
        <dbReference type="SMART" id="SM01192"/>
    </source>
</evidence>
<evidence type="ECO:0000256" key="8">
    <source>
        <dbReference type="ARBA" id="ARBA00023239"/>
    </source>
</evidence>
<dbReference type="InterPro" id="IPR000941">
    <property type="entry name" value="Enolase"/>
</dbReference>
<dbReference type="InterPro" id="IPR020811">
    <property type="entry name" value="Enolase_N"/>
</dbReference>
<sequence length="415" mass="45305">MTIQIKSLVAREVLDSRGNPTVAVRATLSDGLSAEAMVPSGASTGVHEALELRDGDPLRYGGAGVLKAVENVNTRIFEALQSIDLADQRLVDQTMIDLDGTENKSVLGANAMLGVSLAVAQVVAKAKHLPLYAYIRELAPWAGKDYRLPYPMMNIINGGKHSNNGLEIQEFMIVPQQHDFHERIRCGAEVFHALKKILDEGGHSTGVGDEGGFAPNLHRNEEALHQITEAVKAAGYILGVDVKIAMDPASSEFFNDGSYTFDGTQISAKELTDIYDHWIDKYSIVSIEDGLAEDDWDNWKIHTEQLGGRITLVGDDLFVTNQKRLQEGIDNGVGNAILIKLNQIGTLTETLDTIKLARDNNYLVVVSHRSGETEDTTIADLAVGINSDYIKTGSLSRSERVAKYNRLMAIEAECS</sequence>
<dbReference type="SUPFAM" id="SSF54826">
    <property type="entry name" value="Enolase N-terminal domain-like"/>
    <property type="match status" value="1"/>
</dbReference>
<dbReference type="NCBIfam" id="TIGR01060">
    <property type="entry name" value="eno"/>
    <property type="match status" value="1"/>
</dbReference>
<organism evidence="15 16">
    <name type="scientific">Candidatus Kerfeldbacteria bacterium CG15_BIG_FIL_POST_REV_8_21_14_020_45_12</name>
    <dbReference type="NCBI Taxonomy" id="2014247"/>
    <lineage>
        <taxon>Bacteria</taxon>
        <taxon>Candidatus Kerfeldiibacteriota</taxon>
    </lineage>
</organism>
<feature type="binding site" evidence="11">
    <location>
        <position position="170"/>
    </location>
    <ligand>
        <name>substrate</name>
    </ligand>
</feature>
<keyword evidence="6 9" id="KW-0460">Magnesium</keyword>
<feature type="binding site" evidence="11">
    <location>
        <position position="391"/>
    </location>
    <ligand>
        <name>substrate</name>
    </ligand>
</feature>
<dbReference type="GO" id="GO:0000015">
    <property type="term" value="C:phosphopyruvate hydratase complex"/>
    <property type="evidence" value="ECO:0007669"/>
    <property type="project" value="InterPro"/>
</dbReference>
<dbReference type="Proteomes" id="UP000230292">
    <property type="component" value="Unassembled WGS sequence"/>
</dbReference>
<dbReference type="GO" id="GO:0009986">
    <property type="term" value="C:cell surface"/>
    <property type="evidence" value="ECO:0007669"/>
    <property type="project" value="UniProtKB-SubCell"/>
</dbReference>
<evidence type="ECO:0000313" key="16">
    <source>
        <dbReference type="Proteomes" id="UP000230292"/>
    </source>
</evidence>
<feature type="binding site" evidence="9">
    <location>
        <position position="391"/>
    </location>
    <ligand>
        <name>(2R)-2-phosphoglycerate</name>
        <dbReference type="ChEBI" id="CHEBI:58289"/>
    </ligand>
</feature>
<evidence type="ECO:0000256" key="5">
    <source>
        <dbReference type="ARBA" id="ARBA00022525"/>
    </source>
</evidence>
<dbReference type="InterPro" id="IPR020810">
    <property type="entry name" value="Enolase_C"/>
</dbReference>
<feature type="binding site" evidence="9 12">
    <location>
        <position position="288"/>
    </location>
    <ligand>
        <name>Mg(2+)</name>
        <dbReference type="ChEBI" id="CHEBI:18420"/>
    </ligand>
</feature>
<protein>
    <recommendedName>
        <fullName evidence="4 9">Enolase</fullName>
        <ecNumber evidence="3 9">4.2.1.11</ecNumber>
    </recommendedName>
    <alternativeName>
        <fullName evidence="9">2-phospho-D-glycerate hydro-lyase</fullName>
    </alternativeName>
    <alternativeName>
        <fullName evidence="9">2-phosphoglycerate dehydratase</fullName>
    </alternativeName>
</protein>
<evidence type="ECO:0000256" key="7">
    <source>
        <dbReference type="ARBA" id="ARBA00023152"/>
    </source>
</evidence>
<dbReference type="GO" id="GO:0004634">
    <property type="term" value="F:phosphopyruvate hydratase activity"/>
    <property type="evidence" value="ECO:0007669"/>
    <property type="project" value="UniProtKB-UniRule"/>
</dbReference>
<comment type="cofactor">
    <cofactor evidence="9">
        <name>Mg(2+)</name>
        <dbReference type="ChEBI" id="CHEBI:18420"/>
    </cofactor>
    <text evidence="9">Binds a second Mg(2+) ion via substrate during catalysis.</text>
</comment>
<comment type="caution">
    <text evidence="15">The sequence shown here is derived from an EMBL/GenBank/DDBJ whole genome shotgun (WGS) entry which is preliminary data.</text>
</comment>
<reference evidence="15 16" key="1">
    <citation type="submission" date="2017-09" db="EMBL/GenBank/DDBJ databases">
        <title>Depth-based differentiation of microbial function through sediment-hosted aquifers and enrichment of novel symbionts in the deep terrestrial subsurface.</title>
        <authorList>
            <person name="Probst A.J."/>
            <person name="Ladd B."/>
            <person name="Jarett J.K."/>
            <person name="Geller-Mcgrath D.E."/>
            <person name="Sieber C.M."/>
            <person name="Emerson J.B."/>
            <person name="Anantharaman K."/>
            <person name="Thomas B.C."/>
            <person name="Malmstrom R."/>
            <person name="Stieglmeier M."/>
            <person name="Klingl A."/>
            <person name="Woyke T."/>
            <person name="Ryan C.M."/>
            <person name="Banfield J.F."/>
        </authorList>
    </citation>
    <scope>NUCLEOTIDE SEQUENCE [LARGE SCALE GENOMIC DNA]</scope>
    <source>
        <strain evidence="15">CG15_BIG_FIL_POST_REV_8_21_14_020_45_12</strain>
    </source>
</reference>
<feature type="binding site" evidence="9">
    <location>
        <position position="340"/>
    </location>
    <ligand>
        <name>(2R)-2-phosphoglycerate</name>
        <dbReference type="ChEBI" id="CHEBI:58289"/>
    </ligand>
</feature>
<feature type="binding site" evidence="11">
    <location>
        <position position="288"/>
    </location>
    <ligand>
        <name>substrate</name>
    </ligand>
</feature>
<dbReference type="Pfam" id="PF00113">
    <property type="entry name" value="Enolase_C"/>
    <property type="match status" value="1"/>
</dbReference>
<evidence type="ECO:0000256" key="6">
    <source>
        <dbReference type="ARBA" id="ARBA00022842"/>
    </source>
</evidence>
<feature type="binding site" evidence="9">
    <location>
        <position position="169"/>
    </location>
    <ligand>
        <name>(2R)-2-phosphoglycerate</name>
        <dbReference type="ChEBI" id="CHEBI:58289"/>
    </ligand>
</feature>
<name>A0A2M7H261_9BACT</name>
<dbReference type="UniPathway" id="UPA00109">
    <property type="reaction ID" value="UER00187"/>
</dbReference>
<dbReference type="SMART" id="SM01192">
    <property type="entry name" value="Enolase_C"/>
    <property type="match status" value="1"/>
</dbReference>
<dbReference type="Pfam" id="PF03952">
    <property type="entry name" value="Enolase_N"/>
    <property type="match status" value="1"/>
</dbReference>
<comment type="similarity">
    <text evidence="2 9">Belongs to the enolase family.</text>
</comment>
<comment type="cofactor">
    <cofactor evidence="12">
        <name>Mg(2+)</name>
        <dbReference type="ChEBI" id="CHEBI:18420"/>
    </cofactor>
    <text evidence="12">Mg(2+) is required for catalysis and for stabilizing the dimer.</text>
</comment>
<dbReference type="SFLD" id="SFLDF00002">
    <property type="entry name" value="enolase"/>
    <property type="match status" value="1"/>
</dbReference>
<dbReference type="AlphaFoldDB" id="A0A2M7H261"/>
<dbReference type="CDD" id="cd03313">
    <property type="entry name" value="enolase"/>
    <property type="match status" value="1"/>
</dbReference>
<dbReference type="InterPro" id="IPR029017">
    <property type="entry name" value="Enolase-like_N"/>
</dbReference>
<dbReference type="InterPro" id="IPR020809">
    <property type="entry name" value="Enolase_CS"/>
</dbReference>
<dbReference type="EC" id="4.2.1.11" evidence="3 9"/>
<evidence type="ECO:0000256" key="10">
    <source>
        <dbReference type="PIRSR" id="PIRSR001400-1"/>
    </source>
</evidence>
<dbReference type="PANTHER" id="PTHR11902:SF1">
    <property type="entry name" value="ENOLASE"/>
    <property type="match status" value="1"/>
</dbReference>
<dbReference type="GO" id="GO:0000287">
    <property type="term" value="F:magnesium ion binding"/>
    <property type="evidence" value="ECO:0007669"/>
    <property type="project" value="UniProtKB-UniRule"/>
</dbReference>
<gene>
    <name evidence="9" type="primary">eno</name>
    <name evidence="15" type="ORF">COW24_05945</name>
</gene>
<dbReference type="SFLD" id="SFLDG00178">
    <property type="entry name" value="enolase"/>
    <property type="match status" value="1"/>
</dbReference>
<feature type="binding site" evidence="9 12">
    <location>
        <position position="247"/>
    </location>
    <ligand>
        <name>Mg(2+)</name>
        <dbReference type="ChEBI" id="CHEBI:18420"/>
    </ligand>
</feature>
<dbReference type="Gene3D" id="3.30.390.10">
    <property type="entry name" value="Enolase-like, N-terminal domain"/>
    <property type="match status" value="1"/>
</dbReference>
<evidence type="ECO:0000256" key="9">
    <source>
        <dbReference type="HAMAP-Rule" id="MF_00318"/>
    </source>
</evidence>
<feature type="binding site" evidence="11">
    <location>
        <begin position="367"/>
        <end position="370"/>
    </location>
    <ligand>
        <name>substrate</name>
    </ligand>
</feature>
<feature type="active site" description="Proton acceptor" evidence="9 10">
    <location>
        <position position="340"/>
    </location>
</feature>
<evidence type="ECO:0000256" key="11">
    <source>
        <dbReference type="PIRSR" id="PIRSR001400-2"/>
    </source>
</evidence>
<keyword evidence="9" id="KW-0963">Cytoplasm</keyword>
<dbReference type="GO" id="GO:0005576">
    <property type="term" value="C:extracellular region"/>
    <property type="evidence" value="ECO:0007669"/>
    <property type="project" value="UniProtKB-SubCell"/>
</dbReference>
<feature type="active site" description="Proton donor" evidence="9 10">
    <location>
        <position position="210"/>
    </location>
</feature>
<dbReference type="PRINTS" id="PR00148">
    <property type="entry name" value="ENOLASE"/>
</dbReference>
<evidence type="ECO:0000256" key="1">
    <source>
        <dbReference type="ARBA" id="ARBA00005031"/>
    </source>
</evidence>
<dbReference type="PIRSF" id="PIRSF001400">
    <property type="entry name" value="Enolase"/>
    <property type="match status" value="1"/>
</dbReference>
<keyword evidence="7 9" id="KW-0324">Glycolysis</keyword>
<evidence type="ECO:0000256" key="4">
    <source>
        <dbReference type="ARBA" id="ARBA00017068"/>
    </source>
</evidence>
<dbReference type="InterPro" id="IPR036849">
    <property type="entry name" value="Enolase-like_C_sf"/>
</dbReference>
<feature type="binding site" evidence="9">
    <location>
        <position position="370"/>
    </location>
    <ligand>
        <name>(2R)-2-phosphoglycerate</name>
        <dbReference type="ChEBI" id="CHEBI:58289"/>
    </ligand>
</feature>
<evidence type="ECO:0000256" key="12">
    <source>
        <dbReference type="PIRSR" id="PIRSR001400-3"/>
    </source>
</evidence>
<proteinExistence type="inferred from homology"/>
<keyword evidence="5 9" id="KW-0964">Secreted</keyword>
<feature type="domain" description="Enolase N-terminal" evidence="14">
    <location>
        <begin position="5"/>
        <end position="135"/>
    </location>
</feature>
<dbReference type="HAMAP" id="MF_00318">
    <property type="entry name" value="Enolase"/>
    <property type="match status" value="1"/>
</dbReference>
<keyword evidence="9 12" id="KW-0479">Metal-binding</keyword>